<organism evidence="2 3">
    <name type="scientific">Panagrolaimus davidi</name>
    <dbReference type="NCBI Taxonomy" id="227884"/>
    <lineage>
        <taxon>Eukaryota</taxon>
        <taxon>Metazoa</taxon>
        <taxon>Ecdysozoa</taxon>
        <taxon>Nematoda</taxon>
        <taxon>Chromadorea</taxon>
        <taxon>Rhabditida</taxon>
        <taxon>Tylenchina</taxon>
        <taxon>Panagrolaimomorpha</taxon>
        <taxon>Panagrolaimoidea</taxon>
        <taxon>Panagrolaimidae</taxon>
        <taxon>Panagrolaimus</taxon>
    </lineage>
</organism>
<evidence type="ECO:0000313" key="2">
    <source>
        <dbReference type="Proteomes" id="UP000887578"/>
    </source>
</evidence>
<dbReference type="AlphaFoldDB" id="A0A914PUZ9"/>
<keyword evidence="1" id="KW-0732">Signal</keyword>
<accession>A0A914PUZ9</accession>
<feature type="signal peptide" evidence="1">
    <location>
        <begin position="1"/>
        <end position="21"/>
    </location>
</feature>
<evidence type="ECO:0000313" key="3">
    <source>
        <dbReference type="WBParaSite" id="PDA_v2.g20117.t1"/>
    </source>
</evidence>
<protein>
    <submittedName>
        <fullName evidence="3">Uncharacterized protein</fullName>
    </submittedName>
</protein>
<proteinExistence type="predicted"/>
<name>A0A914PUZ9_9BILA</name>
<reference evidence="3" key="1">
    <citation type="submission" date="2022-11" db="UniProtKB">
        <authorList>
            <consortium name="WormBaseParasite"/>
        </authorList>
    </citation>
    <scope>IDENTIFICATION</scope>
</reference>
<keyword evidence="2" id="KW-1185">Reference proteome</keyword>
<evidence type="ECO:0000256" key="1">
    <source>
        <dbReference type="SAM" id="SignalP"/>
    </source>
</evidence>
<feature type="chain" id="PRO_5036803184" evidence="1">
    <location>
        <begin position="22"/>
        <end position="115"/>
    </location>
</feature>
<sequence>MRWKVAVFLCFVLFFGIEIYGSNDGNNNGDGGGDVNGDGGSCDMQEFLNVTKTKKLFFEPYGNRICLSSYDITVAVDVSSSFPECGCEPFIHGNEKYVPFKVWTENGSVQIVVSL</sequence>
<dbReference type="Proteomes" id="UP000887578">
    <property type="component" value="Unplaced"/>
</dbReference>
<dbReference type="WBParaSite" id="PDA_v2.g20117.t1">
    <property type="protein sequence ID" value="PDA_v2.g20117.t1"/>
    <property type="gene ID" value="PDA_v2.g20117"/>
</dbReference>